<protein>
    <submittedName>
        <fullName evidence="2">Uncharacterized protein</fullName>
    </submittedName>
</protein>
<dbReference type="Proteomes" id="UP000603912">
    <property type="component" value="Unassembled WGS sequence"/>
</dbReference>
<dbReference type="EMBL" id="BMES01000002">
    <property type="protein sequence ID" value="GGH21955.1"/>
    <property type="molecule type" value="Genomic_DNA"/>
</dbReference>
<evidence type="ECO:0000313" key="3">
    <source>
        <dbReference type="Proteomes" id="UP000603912"/>
    </source>
</evidence>
<sequence length="106" mass="11548">MSRIGALQDELTRQLRAIGRRGDLTEPELRAIMRAVRLALQDPSPEMLRAGWGGHLNLASELGEQFARDDYARLVEAALDGPIPAPPHPNGDDRPAHQGSACMAQD</sequence>
<name>A0A917I7D6_9HYPH</name>
<dbReference type="AlphaFoldDB" id="A0A917I7D6"/>
<gene>
    <name evidence="2" type="ORF">GCM10007036_26630</name>
</gene>
<evidence type="ECO:0000313" key="2">
    <source>
        <dbReference type="EMBL" id="GGH21955.1"/>
    </source>
</evidence>
<accession>A0A917I7D6</accession>
<organism evidence="2 3">
    <name type="scientific">Alsobacter metallidurans</name>
    <dbReference type="NCBI Taxonomy" id="340221"/>
    <lineage>
        <taxon>Bacteria</taxon>
        <taxon>Pseudomonadati</taxon>
        <taxon>Pseudomonadota</taxon>
        <taxon>Alphaproteobacteria</taxon>
        <taxon>Hyphomicrobiales</taxon>
        <taxon>Alsobacteraceae</taxon>
        <taxon>Alsobacter</taxon>
    </lineage>
</organism>
<evidence type="ECO:0000256" key="1">
    <source>
        <dbReference type="SAM" id="MobiDB-lite"/>
    </source>
</evidence>
<reference evidence="2" key="2">
    <citation type="submission" date="2020-09" db="EMBL/GenBank/DDBJ databases">
        <authorList>
            <person name="Sun Q."/>
            <person name="Zhou Y."/>
        </authorList>
    </citation>
    <scope>NUCLEOTIDE SEQUENCE</scope>
    <source>
        <strain evidence="2">CGMCC 1.12214</strain>
    </source>
</reference>
<feature type="region of interest" description="Disordered" evidence="1">
    <location>
        <begin position="78"/>
        <end position="106"/>
    </location>
</feature>
<dbReference type="RefSeq" id="WP_188518241.1">
    <property type="nucleotide sequence ID" value="NZ_BMES01000002.1"/>
</dbReference>
<reference evidence="2" key="1">
    <citation type="journal article" date="2014" name="Int. J. Syst. Evol. Microbiol.">
        <title>Complete genome sequence of Corynebacterium casei LMG S-19264T (=DSM 44701T), isolated from a smear-ripened cheese.</title>
        <authorList>
            <consortium name="US DOE Joint Genome Institute (JGI-PGF)"/>
            <person name="Walter F."/>
            <person name="Albersmeier A."/>
            <person name="Kalinowski J."/>
            <person name="Ruckert C."/>
        </authorList>
    </citation>
    <scope>NUCLEOTIDE SEQUENCE</scope>
    <source>
        <strain evidence="2">CGMCC 1.12214</strain>
    </source>
</reference>
<keyword evidence="3" id="KW-1185">Reference proteome</keyword>
<comment type="caution">
    <text evidence="2">The sequence shown here is derived from an EMBL/GenBank/DDBJ whole genome shotgun (WGS) entry which is preliminary data.</text>
</comment>
<proteinExistence type="predicted"/>